<sequence>MGRTKKGNANANRNNNAKKQGKKNHAEEFASYAEVESEKMSRDMDK</sequence>
<dbReference type="EMBL" id="JAOTPO010000003">
    <property type="protein sequence ID" value="MDE5412836.1"/>
    <property type="molecule type" value="Genomic_DNA"/>
</dbReference>
<accession>A0ABT5VBK6</accession>
<feature type="region of interest" description="Disordered" evidence="1">
    <location>
        <begin position="1"/>
        <end position="46"/>
    </location>
</feature>
<name>A0ABT5VBK6_9BACI</name>
<organism evidence="2 3">
    <name type="scientific">Alkalihalobacterium chitinilyticum</name>
    <dbReference type="NCBI Taxonomy" id="2980103"/>
    <lineage>
        <taxon>Bacteria</taxon>
        <taxon>Bacillati</taxon>
        <taxon>Bacillota</taxon>
        <taxon>Bacilli</taxon>
        <taxon>Bacillales</taxon>
        <taxon>Bacillaceae</taxon>
        <taxon>Alkalihalobacterium</taxon>
    </lineage>
</organism>
<reference evidence="2" key="1">
    <citation type="submission" date="2024-05" db="EMBL/GenBank/DDBJ databases">
        <title>Alkalihalobacillus sp. strain MEB203 novel alkaliphilic bacterium from Lonar Lake, India.</title>
        <authorList>
            <person name="Joshi A."/>
            <person name="Thite S."/>
            <person name="Mengade P."/>
        </authorList>
    </citation>
    <scope>NUCLEOTIDE SEQUENCE</scope>
    <source>
        <strain evidence="2">MEB 203</strain>
    </source>
</reference>
<feature type="compositionally biased region" description="Basic and acidic residues" evidence="1">
    <location>
        <begin position="36"/>
        <end position="46"/>
    </location>
</feature>
<feature type="compositionally biased region" description="Low complexity" evidence="1">
    <location>
        <begin position="7"/>
        <end position="18"/>
    </location>
</feature>
<evidence type="ECO:0000313" key="3">
    <source>
        <dbReference type="Proteomes" id="UP001148125"/>
    </source>
</evidence>
<protein>
    <recommendedName>
        <fullName evidence="4">YfhD family protein</fullName>
    </recommendedName>
</protein>
<proteinExistence type="predicted"/>
<gene>
    <name evidence="2" type="ORF">N7Z68_05520</name>
</gene>
<comment type="caution">
    <text evidence="2">The sequence shown here is derived from an EMBL/GenBank/DDBJ whole genome shotgun (WGS) entry which is preliminary data.</text>
</comment>
<evidence type="ECO:0008006" key="4">
    <source>
        <dbReference type="Google" id="ProtNLM"/>
    </source>
</evidence>
<evidence type="ECO:0000313" key="2">
    <source>
        <dbReference type="EMBL" id="MDE5412836.1"/>
    </source>
</evidence>
<evidence type="ECO:0000256" key="1">
    <source>
        <dbReference type="SAM" id="MobiDB-lite"/>
    </source>
</evidence>
<dbReference type="RefSeq" id="WP_275117470.1">
    <property type="nucleotide sequence ID" value="NZ_JAOTPO010000003.1"/>
</dbReference>
<keyword evidence="3" id="KW-1185">Reference proteome</keyword>
<dbReference type="Proteomes" id="UP001148125">
    <property type="component" value="Unassembled WGS sequence"/>
</dbReference>